<keyword evidence="4 7" id="KW-0479">Metal-binding</keyword>
<dbReference type="GO" id="GO:0046854">
    <property type="term" value="P:phosphatidylinositol phosphate biosynthetic process"/>
    <property type="evidence" value="ECO:0007669"/>
    <property type="project" value="InterPro"/>
</dbReference>
<dbReference type="Pfam" id="PF00459">
    <property type="entry name" value="Inositol_P"/>
    <property type="match status" value="1"/>
</dbReference>
<comment type="similarity">
    <text evidence="3 8">Belongs to the inositol monophosphatase superfamily.</text>
</comment>
<feature type="binding site" evidence="7">
    <location>
        <position position="87"/>
    </location>
    <ligand>
        <name>Mg(2+)</name>
        <dbReference type="ChEBI" id="CHEBI:18420"/>
        <label>1</label>
        <note>catalytic</note>
    </ligand>
</feature>
<keyword evidence="6 7" id="KW-0460">Magnesium</keyword>
<dbReference type="InterPro" id="IPR033942">
    <property type="entry name" value="IMPase"/>
</dbReference>
<reference evidence="9 10" key="1">
    <citation type="submission" date="2020-07" db="EMBL/GenBank/DDBJ databases">
        <title>Huge and variable diversity of episymbiotic CPR bacteria and DPANN archaea in groundwater ecosystems.</title>
        <authorList>
            <person name="He C.Y."/>
            <person name="Keren R."/>
            <person name="Whittaker M."/>
            <person name="Farag I.F."/>
            <person name="Doudna J."/>
            <person name="Cate J.H.D."/>
            <person name="Banfield J.F."/>
        </authorList>
    </citation>
    <scope>NUCLEOTIDE SEQUENCE [LARGE SCALE GENOMIC DNA]</scope>
    <source>
        <strain evidence="9">NC_groundwater_70_Ag_B-0.1um_54_66</strain>
    </source>
</reference>
<feature type="binding site" evidence="7">
    <location>
        <position position="88"/>
    </location>
    <ligand>
        <name>Mg(2+)</name>
        <dbReference type="ChEBI" id="CHEBI:18420"/>
        <label>1</label>
        <note>catalytic</note>
    </ligand>
</feature>
<feature type="binding site" evidence="7">
    <location>
        <position position="213"/>
    </location>
    <ligand>
        <name>Mg(2+)</name>
        <dbReference type="ChEBI" id="CHEBI:18420"/>
        <label>1</label>
        <note>catalytic</note>
    </ligand>
</feature>
<comment type="cofactor">
    <cofactor evidence="2 7 8">
        <name>Mg(2+)</name>
        <dbReference type="ChEBI" id="CHEBI:18420"/>
    </cofactor>
</comment>
<dbReference type="InterPro" id="IPR000760">
    <property type="entry name" value="Inositol_monophosphatase-like"/>
</dbReference>
<comment type="catalytic activity">
    <reaction evidence="1 8">
        <text>a myo-inositol phosphate + H2O = myo-inositol + phosphate</text>
        <dbReference type="Rhea" id="RHEA:24056"/>
        <dbReference type="ChEBI" id="CHEBI:15377"/>
        <dbReference type="ChEBI" id="CHEBI:17268"/>
        <dbReference type="ChEBI" id="CHEBI:43474"/>
        <dbReference type="ChEBI" id="CHEBI:84139"/>
        <dbReference type="EC" id="3.1.3.25"/>
    </reaction>
</comment>
<dbReference type="PROSITE" id="PS00630">
    <property type="entry name" value="IMP_2"/>
    <property type="match status" value="1"/>
</dbReference>
<dbReference type="EMBL" id="CP066681">
    <property type="protein sequence ID" value="QQG35436.1"/>
    <property type="molecule type" value="Genomic_DNA"/>
</dbReference>
<dbReference type="Proteomes" id="UP000595362">
    <property type="component" value="Chromosome"/>
</dbReference>
<dbReference type="CDD" id="cd01639">
    <property type="entry name" value="IMPase"/>
    <property type="match status" value="1"/>
</dbReference>
<dbReference type="InterPro" id="IPR020583">
    <property type="entry name" value="Inositol_monoP_metal-BS"/>
</dbReference>
<evidence type="ECO:0000313" key="10">
    <source>
        <dbReference type="Proteomes" id="UP000595362"/>
    </source>
</evidence>
<dbReference type="InterPro" id="IPR022337">
    <property type="entry name" value="Inositol_monophosphatase_SuhB"/>
</dbReference>
<feature type="binding site" evidence="7">
    <location>
        <position position="85"/>
    </location>
    <ligand>
        <name>Mg(2+)</name>
        <dbReference type="ChEBI" id="CHEBI:18420"/>
        <label>1</label>
        <note>catalytic</note>
    </ligand>
</feature>
<dbReference type="AlphaFoldDB" id="A0A7T5UGY4"/>
<dbReference type="Gene3D" id="3.40.190.80">
    <property type="match status" value="1"/>
</dbReference>
<evidence type="ECO:0000256" key="8">
    <source>
        <dbReference type="RuleBase" id="RU364068"/>
    </source>
</evidence>
<accession>A0A7T5UGY4</accession>
<dbReference type="PROSITE" id="PS00629">
    <property type="entry name" value="IMP_1"/>
    <property type="match status" value="1"/>
</dbReference>
<dbReference type="FunFam" id="3.30.540.10:FF:000003">
    <property type="entry name" value="Inositol-1-monophosphatase"/>
    <property type="match status" value="1"/>
</dbReference>
<dbReference type="InterPro" id="IPR020550">
    <property type="entry name" value="Inositol_monophosphatase_CS"/>
</dbReference>
<dbReference type="PRINTS" id="PR01959">
    <property type="entry name" value="SBIMPHPHTASE"/>
</dbReference>
<evidence type="ECO:0000256" key="5">
    <source>
        <dbReference type="ARBA" id="ARBA00022801"/>
    </source>
</evidence>
<proteinExistence type="inferred from homology"/>
<dbReference type="GO" id="GO:0006020">
    <property type="term" value="P:inositol metabolic process"/>
    <property type="evidence" value="ECO:0007669"/>
    <property type="project" value="TreeGrafter"/>
</dbReference>
<dbReference type="GO" id="GO:0046872">
    <property type="term" value="F:metal ion binding"/>
    <property type="evidence" value="ECO:0007669"/>
    <property type="project" value="UniProtKB-KW"/>
</dbReference>
<dbReference type="EC" id="3.1.3.25" evidence="8"/>
<dbReference type="SUPFAM" id="SSF56655">
    <property type="entry name" value="Carbohydrate phosphatase"/>
    <property type="match status" value="1"/>
</dbReference>
<evidence type="ECO:0000256" key="7">
    <source>
        <dbReference type="PIRSR" id="PIRSR600760-2"/>
    </source>
</evidence>
<evidence type="ECO:0000256" key="1">
    <source>
        <dbReference type="ARBA" id="ARBA00001033"/>
    </source>
</evidence>
<keyword evidence="5 8" id="KW-0378">Hydrolase</keyword>
<dbReference type="Gene3D" id="3.30.540.10">
    <property type="entry name" value="Fructose-1,6-Bisphosphatase, subunit A, domain 1"/>
    <property type="match status" value="1"/>
</dbReference>
<dbReference type="GO" id="GO:0007165">
    <property type="term" value="P:signal transduction"/>
    <property type="evidence" value="ECO:0007669"/>
    <property type="project" value="TreeGrafter"/>
</dbReference>
<organism evidence="9 10">
    <name type="scientific">Micavibrio aeruginosavorus</name>
    <dbReference type="NCBI Taxonomy" id="349221"/>
    <lineage>
        <taxon>Bacteria</taxon>
        <taxon>Pseudomonadati</taxon>
        <taxon>Bdellovibrionota</taxon>
        <taxon>Bdellovibrionia</taxon>
        <taxon>Bdellovibrionales</taxon>
        <taxon>Pseudobdellovibrionaceae</taxon>
        <taxon>Micavibrio</taxon>
    </lineage>
</organism>
<name>A0A7T5UGY4_9BACT</name>
<sequence>MALSPNMNVMLRAAEKAARSLIRDFGEVEQLQVSQKGPADFVSAADHRSESILYEELSKARRDWGFLMEERGEIKGSSPYRFIIDPLDGTTNFLHGIPHWNITIAIEENEEVVAGIVYDPVRDEMFRAEKSAGAFLRNKRLRISGRRDFAQSLIATGMIAPQKPAHKNQLGQVEAIASKTGDVRRMGAAALDLSYVAAGRLEGYWEYNLKPWDIAAGMLIVKEAGGFISSIHATDNPVYNGNIVAGNGKIFDEFKKTLINASAEKDAA</sequence>
<feature type="binding site" evidence="7">
    <location>
        <position position="69"/>
    </location>
    <ligand>
        <name>Mg(2+)</name>
        <dbReference type="ChEBI" id="CHEBI:18420"/>
        <label>1</label>
        <note>catalytic</note>
    </ligand>
</feature>
<evidence type="ECO:0000313" key="9">
    <source>
        <dbReference type="EMBL" id="QQG35436.1"/>
    </source>
</evidence>
<evidence type="ECO:0000256" key="3">
    <source>
        <dbReference type="ARBA" id="ARBA00009759"/>
    </source>
</evidence>
<evidence type="ECO:0000256" key="2">
    <source>
        <dbReference type="ARBA" id="ARBA00001946"/>
    </source>
</evidence>
<dbReference type="PANTHER" id="PTHR20854:SF4">
    <property type="entry name" value="INOSITOL-1-MONOPHOSPHATASE-RELATED"/>
    <property type="match status" value="1"/>
</dbReference>
<dbReference type="GO" id="GO:0008934">
    <property type="term" value="F:inositol monophosphate 1-phosphatase activity"/>
    <property type="evidence" value="ECO:0007669"/>
    <property type="project" value="InterPro"/>
</dbReference>
<evidence type="ECO:0000256" key="6">
    <source>
        <dbReference type="ARBA" id="ARBA00022842"/>
    </source>
</evidence>
<gene>
    <name evidence="9" type="ORF">HYS17_07770</name>
</gene>
<dbReference type="PANTHER" id="PTHR20854">
    <property type="entry name" value="INOSITOL MONOPHOSPHATASE"/>
    <property type="match status" value="1"/>
</dbReference>
<dbReference type="PRINTS" id="PR00377">
    <property type="entry name" value="IMPHPHTASES"/>
</dbReference>
<protein>
    <recommendedName>
        <fullName evidence="8">Inositol-1-monophosphatase</fullName>
        <ecNumber evidence="8">3.1.3.25</ecNumber>
    </recommendedName>
</protein>
<evidence type="ECO:0000256" key="4">
    <source>
        <dbReference type="ARBA" id="ARBA00022723"/>
    </source>
</evidence>